<evidence type="ECO:0000256" key="8">
    <source>
        <dbReference type="PIRSR" id="PIRSR607745-1"/>
    </source>
</evidence>
<reference evidence="9 10" key="1">
    <citation type="journal article" date="2019" name="Sci. Rep.">
        <title>Nanopore sequencing improves the draft genome of the human pathogenic amoeba Naegleria fowleri.</title>
        <authorList>
            <person name="Liechti N."/>
            <person name="Schurch N."/>
            <person name="Bruggmann R."/>
            <person name="Wittwer M."/>
        </authorList>
    </citation>
    <scope>NUCLEOTIDE SEQUENCE [LARGE SCALE GENOMIC DNA]</scope>
    <source>
        <strain evidence="9 10">ATCC 30894</strain>
    </source>
</reference>
<evidence type="ECO:0000256" key="4">
    <source>
        <dbReference type="ARBA" id="ARBA00023008"/>
    </source>
</evidence>
<evidence type="ECO:0000313" key="9">
    <source>
        <dbReference type="EMBL" id="KAF0982564.1"/>
    </source>
</evidence>
<dbReference type="AlphaFoldDB" id="A0A6A5C7U2"/>
<dbReference type="OrthoDB" id="1915887at2759"/>
<dbReference type="PANTHER" id="PTHR16719">
    <property type="entry name" value="CYTOCHROME C OXIDASE COPPER CHAPERONE"/>
    <property type="match status" value="1"/>
</dbReference>
<dbReference type="SUPFAM" id="SSF47072">
    <property type="entry name" value="Cysteine alpha-hairpin motif"/>
    <property type="match status" value="1"/>
</dbReference>
<dbReference type="PROSITE" id="PS51808">
    <property type="entry name" value="CHCH"/>
    <property type="match status" value="1"/>
</dbReference>
<feature type="binding site" evidence="8">
    <location>
        <position position="64"/>
    </location>
    <ligand>
        <name>Cu cation</name>
        <dbReference type="ChEBI" id="CHEBI:23378"/>
    </ligand>
</feature>
<accession>A0A6A5C7U2</accession>
<feature type="binding site" evidence="8">
    <location>
        <position position="63"/>
    </location>
    <ligand>
        <name>Cu cation</name>
        <dbReference type="ChEBI" id="CHEBI:23378"/>
    </ligand>
</feature>
<dbReference type="InterPro" id="IPR009069">
    <property type="entry name" value="Cys_alpha_HP_mot_SF"/>
</dbReference>
<dbReference type="OMA" id="RDSCLIT"/>
<dbReference type="EMBL" id="VFQX01000009">
    <property type="protein sequence ID" value="KAF0982564.1"/>
    <property type="molecule type" value="Genomic_DNA"/>
</dbReference>
<proteinExistence type="inferred from homology"/>
<dbReference type="VEuPathDB" id="AmoebaDB:NF0029100"/>
<dbReference type="InterPro" id="IPR007745">
    <property type="entry name" value="Cyt_c_oxidase_Cu-chaperone"/>
</dbReference>
<comment type="caution">
    <text evidence="9">The sequence shown here is derived from an EMBL/GenBank/DDBJ whole genome shotgun (WGS) entry which is preliminary data.</text>
</comment>
<keyword evidence="4 8" id="KW-0186">Copper</keyword>
<dbReference type="Pfam" id="PF05051">
    <property type="entry name" value="COX17"/>
    <property type="match status" value="1"/>
</dbReference>
<dbReference type="Gene3D" id="1.10.287.1130">
    <property type="entry name" value="CytochromE C oxidase copper chaperone"/>
    <property type="match status" value="1"/>
</dbReference>
<dbReference type="GO" id="GO:0005507">
    <property type="term" value="F:copper ion binding"/>
    <property type="evidence" value="ECO:0007669"/>
    <property type="project" value="InterPro"/>
</dbReference>
<dbReference type="RefSeq" id="XP_044567277.1">
    <property type="nucleotide sequence ID" value="XM_044701908.1"/>
</dbReference>
<organism evidence="9 10">
    <name type="scientific">Naegleria fowleri</name>
    <name type="common">Brain eating amoeba</name>
    <dbReference type="NCBI Taxonomy" id="5763"/>
    <lineage>
        <taxon>Eukaryota</taxon>
        <taxon>Discoba</taxon>
        <taxon>Heterolobosea</taxon>
        <taxon>Tetramitia</taxon>
        <taxon>Eutetramitia</taxon>
        <taxon>Vahlkampfiidae</taxon>
        <taxon>Naegleria</taxon>
    </lineage>
</organism>
<evidence type="ECO:0000256" key="2">
    <source>
        <dbReference type="ARBA" id="ARBA00009241"/>
    </source>
</evidence>
<comment type="subcellular location">
    <subcellularLocation>
        <location evidence="1">Mitochondrion intermembrane space</location>
    </subcellularLocation>
</comment>
<evidence type="ECO:0000256" key="3">
    <source>
        <dbReference type="ARBA" id="ARBA00022723"/>
    </source>
</evidence>
<dbReference type="VEuPathDB" id="AmoebaDB:NfTy_018630"/>
<evidence type="ECO:0000313" key="10">
    <source>
        <dbReference type="Proteomes" id="UP000444721"/>
    </source>
</evidence>
<keyword evidence="6" id="KW-1015">Disulfide bond</keyword>
<gene>
    <name evidence="9" type="ORF">FDP41_011494</name>
</gene>
<keyword evidence="3 8" id="KW-0479">Metal-binding</keyword>
<keyword evidence="5" id="KW-0496">Mitochondrion</keyword>
<evidence type="ECO:0000256" key="7">
    <source>
        <dbReference type="ARBA" id="ARBA00023186"/>
    </source>
</evidence>
<dbReference type="GO" id="GO:0016531">
    <property type="term" value="F:copper chaperone activity"/>
    <property type="evidence" value="ECO:0007669"/>
    <property type="project" value="InterPro"/>
</dbReference>
<name>A0A6A5C7U2_NAEFO</name>
<evidence type="ECO:0000256" key="1">
    <source>
        <dbReference type="ARBA" id="ARBA00004569"/>
    </source>
</evidence>
<sequence length="110" mass="12409">MSCETIKTLLAECKQNNSDDVSKCKWAEKALQLCTQQTTMEKELSLIEKSLSDAPRIPAKKICCSCPDIKKIRDSCLITNGEDNAECKYLINAYRLCLRDVGFSREQANL</sequence>
<evidence type="ECO:0000256" key="6">
    <source>
        <dbReference type="ARBA" id="ARBA00023157"/>
    </source>
</evidence>
<evidence type="ECO:0000256" key="5">
    <source>
        <dbReference type="ARBA" id="ARBA00023128"/>
    </source>
</evidence>
<comment type="similarity">
    <text evidence="2">Belongs to the COX17 family.</text>
</comment>
<dbReference type="GO" id="GO:0005758">
    <property type="term" value="C:mitochondrial intermembrane space"/>
    <property type="evidence" value="ECO:0007669"/>
    <property type="project" value="UniProtKB-SubCell"/>
</dbReference>
<dbReference type="Proteomes" id="UP000444721">
    <property type="component" value="Unassembled WGS sequence"/>
</dbReference>
<keyword evidence="7" id="KW-0143">Chaperone</keyword>
<keyword evidence="10" id="KW-1185">Reference proteome</keyword>
<dbReference type="PANTHER" id="PTHR16719:SF0">
    <property type="entry name" value="CYTOCHROME C OXIDASE COPPER CHAPERONE"/>
    <property type="match status" value="1"/>
</dbReference>
<dbReference type="GeneID" id="68118709"/>
<dbReference type="VEuPathDB" id="AmoebaDB:FDP41_011494"/>
<protein>
    <submittedName>
        <fullName evidence="9">Uncharacterized protein</fullName>
    </submittedName>
</protein>